<gene>
    <name evidence="1" type="ORF">SAMEA2259716_05121</name>
</gene>
<dbReference type="EMBL" id="FVGW01000015">
    <property type="protein sequence ID" value="SKM80370.1"/>
    <property type="molecule type" value="Genomic_DNA"/>
</dbReference>
<proteinExistence type="predicted"/>
<name>A0A1U0ZC93_9MYCO</name>
<dbReference type="Gene3D" id="2.40.10.10">
    <property type="entry name" value="Trypsin-like serine proteases"/>
    <property type="match status" value="2"/>
</dbReference>
<dbReference type="SUPFAM" id="SSF50494">
    <property type="entry name" value="Trypsin-like serine proteases"/>
    <property type="match status" value="1"/>
</dbReference>
<sequence length="253" mass="25826">MSGTPVSDTPNALAAGAAVSVTPSGVTTRWIDVSGQGVIAKDSHGGQFGSLPYPGITILQQQGDESPKNCTLGPAVVDKTSQRTGFVGAGHCDDSPGGQAFVFADYAGTEAVPVGVYANSKDAPTPLGYSDSAVIWTKTLDPRSTLIAGTWPVDGVMPAADVRKLRAGTPICIDGAKSGVVCSPLIAVDDLYIRSAPITQHGDSGGPVFVVDERTQHATLIGIVSGTENGQDESTFLESELTRLGATALTASP</sequence>
<organism evidence="1 2">
    <name type="scientific">Mycobacteroides abscessus subsp. massiliense</name>
    <dbReference type="NCBI Taxonomy" id="1962118"/>
    <lineage>
        <taxon>Bacteria</taxon>
        <taxon>Bacillati</taxon>
        <taxon>Actinomycetota</taxon>
        <taxon>Actinomycetes</taxon>
        <taxon>Mycobacteriales</taxon>
        <taxon>Mycobacteriaceae</taxon>
        <taxon>Mycobacteroides</taxon>
        <taxon>Mycobacteroides abscessus</taxon>
    </lineage>
</organism>
<evidence type="ECO:0000313" key="1">
    <source>
        <dbReference type="EMBL" id="SKM80370.1"/>
    </source>
</evidence>
<dbReference type="AlphaFoldDB" id="A0A1U0ZC93"/>
<protein>
    <submittedName>
        <fullName evidence="1">Trypsin domain-containing protein</fullName>
    </submittedName>
</protein>
<reference evidence="1 2" key="1">
    <citation type="submission" date="2016-11" db="EMBL/GenBank/DDBJ databases">
        <authorList>
            <consortium name="Pathogen Informatics"/>
        </authorList>
    </citation>
    <scope>NUCLEOTIDE SEQUENCE [LARGE SCALE GENOMIC DNA]</scope>
    <source>
        <strain evidence="1 2">911</strain>
    </source>
</reference>
<dbReference type="InterPro" id="IPR009003">
    <property type="entry name" value="Peptidase_S1_PA"/>
</dbReference>
<dbReference type="Proteomes" id="UP000190074">
    <property type="component" value="Unassembled WGS sequence"/>
</dbReference>
<evidence type="ECO:0000313" key="2">
    <source>
        <dbReference type="Proteomes" id="UP000190074"/>
    </source>
</evidence>
<accession>A0A1U0ZC93</accession>
<dbReference type="RefSeq" id="WP_236745794.1">
    <property type="nucleotide sequence ID" value="NZ_FVGW01000015.1"/>
</dbReference>
<dbReference type="InterPro" id="IPR043504">
    <property type="entry name" value="Peptidase_S1_PA_chymotrypsin"/>
</dbReference>